<reference evidence="1 2" key="1">
    <citation type="submission" date="2019-06" db="EMBL/GenBank/DDBJ databases">
        <title>Genome Sequence of the Brown Rot Fungal Pathogen Monilinia fructicola.</title>
        <authorList>
            <person name="De Miccolis Angelini R.M."/>
            <person name="Landi L."/>
            <person name="Abate D."/>
            <person name="Pollastro S."/>
            <person name="Romanazzi G."/>
            <person name="Faretra F."/>
        </authorList>
    </citation>
    <scope>NUCLEOTIDE SEQUENCE [LARGE SCALE GENOMIC DNA]</scope>
    <source>
        <strain evidence="1 2">Mfrc123</strain>
    </source>
</reference>
<keyword evidence="2" id="KW-1185">Reference proteome</keyword>
<comment type="caution">
    <text evidence="1">The sequence shown here is derived from an EMBL/GenBank/DDBJ whole genome shotgun (WGS) entry which is preliminary data.</text>
</comment>
<dbReference type="AlphaFoldDB" id="A0A5M9JU92"/>
<evidence type="ECO:0000313" key="1">
    <source>
        <dbReference type="EMBL" id="KAA8570405.1"/>
    </source>
</evidence>
<evidence type="ECO:0000313" key="2">
    <source>
        <dbReference type="Proteomes" id="UP000322873"/>
    </source>
</evidence>
<accession>A0A5M9JU92</accession>
<gene>
    <name evidence="1" type="ORF">EYC84_002694</name>
</gene>
<organism evidence="1 2">
    <name type="scientific">Monilinia fructicola</name>
    <name type="common">Brown rot fungus</name>
    <name type="synonym">Ciboria fructicola</name>
    <dbReference type="NCBI Taxonomy" id="38448"/>
    <lineage>
        <taxon>Eukaryota</taxon>
        <taxon>Fungi</taxon>
        <taxon>Dikarya</taxon>
        <taxon>Ascomycota</taxon>
        <taxon>Pezizomycotina</taxon>
        <taxon>Leotiomycetes</taxon>
        <taxon>Helotiales</taxon>
        <taxon>Sclerotiniaceae</taxon>
        <taxon>Monilinia</taxon>
    </lineage>
</organism>
<dbReference type="Proteomes" id="UP000322873">
    <property type="component" value="Unassembled WGS sequence"/>
</dbReference>
<name>A0A5M9JU92_MONFR</name>
<dbReference type="EMBL" id="VICG01000007">
    <property type="protein sequence ID" value="KAA8570405.1"/>
    <property type="molecule type" value="Genomic_DNA"/>
</dbReference>
<sequence length="94" mass="10521">MSPTKYGSCITSHLDNTATPVQARRIQVPVKISSLQMLLQLLTSKFCKITDMSREPKNAELRNVECGTVDPPKAIFTYYSTVFSTRVLKPIEEG</sequence>
<proteinExistence type="predicted"/>
<protein>
    <submittedName>
        <fullName evidence="1">Uncharacterized protein</fullName>
    </submittedName>
</protein>